<reference evidence="1" key="1">
    <citation type="submission" date="2022-04" db="EMBL/GenBank/DDBJ databases">
        <title>Chromosome-scale genome assembly of Holotrichia oblita Faldermann.</title>
        <authorList>
            <person name="Rongchong L."/>
        </authorList>
    </citation>
    <scope>NUCLEOTIDE SEQUENCE</scope>
    <source>
        <strain evidence="1">81SQS9</strain>
    </source>
</reference>
<keyword evidence="2" id="KW-1185">Reference proteome</keyword>
<organism evidence="1 2">
    <name type="scientific">Holotrichia oblita</name>
    <name type="common">Chafer beetle</name>
    <dbReference type="NCBI Taxonomy" id="644536"/>
    <lineage>
        <taxon>Eukaryota</taxon>
        <taxon>Metazoa</taxon>
        <taxon>Ecdysozoa</taxon>
        <taxon>Arthropoda</taxon>
        <taxon>Hexapoda</taxon>
        <taxon>Insecta</taxon>
        <taxon>Pterygota</taxon>
        <taxon>Neoptera</taxon>
        <taxon>Endopterygota</taxon>
        <taxon>Coleoptera</taxon>
        <taxon>Polyphaga</taxon>
        <taxon>Scarabaeiformia</taxon>
        <taxon>Scarabaeidae</taxon>
        <taxon>Melolonthinae</taxon>
        <taxon>Holotrichia</taxon>
    </lineage>
</organism>
<evidence type="ECO:0000313" key="2">
    <source>
        <dbReference type="Proteomes" id="UP001056778"/>
    </source>
</evidence>
<accession>A0ACB9TVW0</accession>
<dbReference type="EMBL" id="CM043015">
    <property type="protein sequence ID" value="KAI4471022.1"/>
    <property type="molecule type" value="Genomic_DNA"/>
</dbReference>
<comment type="caution">
    <text evidence="1">The sequence shown here is derived from an EMBL/GenBank/DDBJ whole genome shotgun (WGS) entry which is preliminary data.</text>
</comment>
<evidence type="ECO:0000313" key="1">
    <source>
        <dbReference type="EMBL" id="KAI4471022.1"/>
    </source>
</evidence>
<name>A0ACB9TVW0_HOLOL</name>
<gene>
    <name evidence="1" type="ORF">MML48_1g04027</name>
</gene>
<protein>
    <submittedName>
        <fullName evidence="1">Uncharacterized protein</fullName>
    </submittedName>
</protein>
<proteinExistence type="predicted"/>
<sequence length="193" mass="22134">MSTVCNVCNKDVSPDKDIMCDLCRLFVHSTCGNVTRQEAQCLKVKDRRVVFYCPGCRDFKAQLGDLHALKVLVHDLRKDIDALRAQATPRAESEVYGTESIIQEVIERDRRKNNIIIFNVPEEKDGGKENQVASDEATARRILTELDVSLGDIKPIRLGKFDRTKLDRKRPIKLTFPDNNRYCHENIAQFEKN</sequence>
<dbReference type="Proteomes" id="UP001056778">
    <property type="component" value="Chromosome 1"/>
</dbReference>